<dbReference type="EMBL" id="NTZF01000038">
    <property type="protein sequence ID" value="PES90382.1"/>
    <property type="molecule type" value="Genomic_DNA"/>
</dbReference>
<dbReference type="Pfam" id="PF11611">
    <property type="entry name" value="DUF4352"/>
    <property type="match status" value="1"/>
</dbReference>
<evidence type="ECO:0000259" key="3">
    <source>
        <dbReference type="Pfam" id="PF11611"/>
    </source>
</evidence>
<keyword evidence="1" id="KW-0732">Signal</keyword>
<name>A0A2A8LIC1_BACCE</name>
<dbReference type="RefSeq" id="WP_098269630.1">
    <property type="nucleotide sequence ID" value="NZ_JAXUHO010000007.1"/>
</dbReference>
<dbReference type="AlphaFoldDB" id="A0A2A8LIC1"/>
<organism evidence="4 5">
    <name type="scientific">Bacillus cereus</name>
    <dbReference type="NCBI Taxonomy" id="1396"/>
    <lineage>
        <taxon>Bacteria</taxon>
        <taxon>Bacillati</taxon>
        <taxon>Bacillota</taxon>
        <taxon>Bacilli</taxon>
        <taxon>Bacillales</taxon>
        <taxon>Bacillaceae</taxon>
        <taxon>Bacillus</taxon>
        <taxon>Bacillus cereus group</taxon>
    </lineage>
</organism>
<dbReference type="InterPro" id="IPR029050">
    <property type="entry name" value="Immunoprotect_excell_Ig-like"/>
</dbReference>
<dbReference type="InterPro" id="IPR029051">
    <property type="entry name" value="DUF4352"/>
</dbReference>
<evidence type="ECO:0000313" key="4">
    <source>
        <dbReference type="EMBL" id="PES90382.1"/>
    </source>
</evidence>
<evidence type="ECO:0000256" key="1">
    <source>
        <dbReference type="ARBA" id="ARBA00022729"/>
    </source>
</evidence>
<proteinExistence type="predicted"/>
<reference evidence="4 5" key="1">
    <citation type="submission" date="2017-09" db="EMBL/GenBank/DDBJ databases">
        <title>Large-scale bioinformatics analysis of Bacillus genomes uncovers conserved roles of natural products in bacterial physiology.</title>
        <authorList>
            <consortium name="Agbiome Team Llc"/>
            <person name="Bleich R.M."/>
            <person name="Grubbs K.J."/>
            <person name="Santa Maria K.C."/>
            <person name="Allen S.E."/>
            <person name="Farag S."/>
            <person name="Shank E.A."/>
            <person name="Bowers A."/>
        </authorList>
    </citation>
    <scope>NUCLEOTIDE SEQUENCE [LARGE SCALE GENOMIC DNA]</scope>
    <source>
        <strain evidence="4 5">AFS002368</strain>
    </source>
</reference>
<feature type="compositionally biased region" description="Basic and acidic residues" evidence="2">
    <location>
        <begin position="29"/>
        <end position="41"/>
    </location>
</feature>
<feature type="region of interest" description="Disordered" evidence="2">
    <location>
        <begin position="27"/>
        <end position="63"/>
    </location>
</feature>
<gene>
    <name evidence="4" type="ORF">CN491_25200</name>
</gene>
<feature type="domain" description="DUF4352" evidence="3">
    <location>
        <begin position="60"/>
        <end position="179"/>
    </location>
</feature>
<evidence type="ECO:0000256" key="2">
    <source>
        <dbReference type="SAM" id="MobiDB-lite"/>
    </source>
</evidence>
<evidence type="ECO:0000313" key="5">
    <source>
        <dbReference type="Proteomes" id="UP000220900"/>
    </source>
</evidence>
<accession>A0A2A8LIC1</accession>
<dbReference type="Proteomes" id="UP000220900">
    <property type="component" value="Unassembled WGS sequence"/>
</dbReference>
<protein>
    <submittedName>
        <fullName evidence="4">DUF4352 domain-containing protein</fullName>
    </submittedName>
</protein>
<dbReference type="Gene3D" id="2.60.40.1240">
    <property type="match status" value="1"/>
</dbReference>
<sequence length="187" mass="19908">MGKIFKFGCLGFIGLIVLGIIGSALGGGDDQKEKSSTEPKQETNAPATKEEPKKELSKEGESSKVKIAVGSVESVDSVGGEYLKEKAQGVFKVVEVTVTNNQKDAITVDANSFKLVDNKDREFTYSTQAQTAFDVGNGGQSDFFLKQLNPGLSQTGKIIFDVPADAQGLVLKARGGMTGKEIKLKVE</sequence>
<comment type="caution">
    <text evidence="4">The sequence shown here is derived from an EMBL/GenBank/DDBJ whole genome shotgun (WGS) entry which is preliminary data.</text>
</comment>
<feature type="compositionally biased region" description="Basic and acidic residues" evidence="2">
    <location>
        <begin position="48"/>
        <end position="63"/>
    </location>
</feature>